<organism evidence="1 2">
    <name type="scientific">Bradyrhizobium barranii subsp. barranii</name>
    <dbReference type="NCBI Taxonomy" id="2823807"/>
    <lineage>
        <taxon>Bacteria</taxon>
        <taxon>Pseudomonadati</taxon>
        <taxon>Pseudomonadota</taxon>
        <taxon>Alphaproteobacteria</taxon>
        <taxon>Hyphomicrobiales</taxon>
        <taxon>Nitrobacteraceae</taxon>
        <taxon>Bradyrhizobium</taxon>
        <taxon>Bradyrhizobium barranii</taxon>
    </lineage>
</organism>
<dbReference type="KEGG" id="bban:J4G43_037760"/>
<dbReference type="PIRSF" id="PIRSF029287">
    <property type="entry name" value="UCP029287"/>
    <property type="match status" value="1"/>
</dbReference>
<dbReference type="NCBIfam" id="TIGR03373">
    <property type="entry name" value="VI_minor_4"/>
    <property type="match status" value="1"/>
</dbReference>
<dbReference type="EMBL" id="CP086136">
    <property type="protein sequence ID" value="UEM10363.1"/>
    <property type="molecule type" value="Genomic_DNA"/>
</dbReference>
<dbReference type="InterPro" id="IPR017748">
    <property type="entry name" value="TagF"/>
</dbReference>
<evidence type="ECO:0000313" key="1">
    <source>
        <dbReference type="EMBL" id="UEM10363.1"/>
    </source>
</evidence>
<dbReference type="AlphaFoldDB" id="A0A9X9XRR9"/>
<name>A0A9X9XRR9_9BRAD</name>
<evidence type="ECO:0000313" key="2">
    <source>
        <dbReference type="Proteomes" id="UP000664702"/>
    </source>
</evidence>
<sequence>MPDRDMTMRCGLFGKIGAKRDFIAIATPRSFLEAWEPWVQAALSASRHQLGPGWQQAFLTAPVWRFWLGAAICGTTVAGAIMPSLDGVGRYYPLTLHAVTGEAVSLPPPSIDPQDEWFGQVEAFMLSTLDRAATFEQISDALDRLAVPRLQETIAGGPAITSLGTATMGRPSAVDAFAESFAALCAANPQVYAAASFWWTAGGEGFPPMALSCRGLPDPFHYITLLTGDLGHAASGNG</sequence>
<gene>
    <name evidence="1" type="primary">tagF</name>
    <name evidence="1" type="ORF">J4G43_037760</name>
</gene>
<proteinExistence type="predicted"/>
<dbReference type="Pfam" id="PF09867">
    <property type="entry name" value="TagF_N"/>
    <property type="match status" value="1"/>
</dbReference>
<protein>
    <submittedName>
        <fullName evidence="1">Type VI secretion system-associated protein TagF</fullName>
    </submittedName>
</protein>
<reference evidence="1 2" key="1">
    <citation type="journal article" date="2022" name="Int. J. Syst. Evol. Microbiol.">
        <title>Strains of Bradyrhizobium barranii sp. nov. associated with legumes native to Canada are symbionts of soybeans and belong to different subspecies (subsp. barranii subsp. nov. and subsp. apii subsp. nov.) and symbiovars (sv. glycinearum and sv. septentrionale).</title>
        <authorList>
            <person name="Bromfield E.S.P."/>
            <person name="Cloutier S."/>
            <person name="Wasai-Hara S."/>
            <person name="Minamisawa K."/>
        </authorList>
    </citation>
    <scope>NUCLEOTIDE SEQUENCE [LARGE SCALE GENOMIC DNA]</scope>
    <source>
        <strain evidence="1 2">144S4</strain>
    </source>
</reference>
<dbReference type="Proteomes" id="UP000664702">
    <property type="component" value="Chromosome"/>
</dbReference>
<dbReference type="InterPro" id="IPR038225">
    <property type="entry name" value="TagF_sf"/>
</dbReference>
<accession>A0A9X9XRR9</accession>
<dbReference type="Gene3D" id="3.40.1730.10">
    <property type="entry name" value="pa0076 domain"/>
    <property type="match status" value="1"/>
</dbReference>